<dbReference type="Ensembl" id="ENSACDT00005017018.1">
    <property type="protein sequence ID" value="ENSACDP00005014148.1"/>
    <property type="gene ID" value="ENSACDG00005010377.1"/>
</dbReference>
<dbReference type="PANTHER" id="PTHR15494:SF0">
    <property type="entry name" value="CALCIUM-BINDING TYROSINE PHOSPHORYLATION-REGULATED PROTEIN"/>
    <property type="match status" value="1"/>
</dbReference>
<dbReference type="InterPro" id="IPR038848">
    <property type="entry name" value="CABYR"/>
</dbReference>
<evidence type="ECO:0008006" key="4">
    <source>
        <dbReference type="Google" id="ProtNLM"/>
    </source>
</evidence>
<keyword evidence="3" id="KW-1185">Reference proteome</keyword>
<dbReference type="GO" id="GO:0005509">
    <property type="term" value="F:calcium ion binding"/>
    <property type="evidence" value="ECO:0007669"/>
    <property type="project" value="InterPro"/>
</dbReference>
<evidence type="ECO:0000313" key="2">
    <source>
        <dbReference type="Ensembl" id="ENSACDP00005014148.1"/>
    </source>
</evidence>
<evidence type="ECO:0000256" key="1">
    <source>
        <dbReference type="SAM" id="MobiDB-lite"/>
    </source>
</evidence>
<feature type="region of interest" description="Disordered" evidence="1">
    <location>
        <begin position="72"/>
        <end position="100"/>
    </location>
</feature>
<dbReference type="GO" id="GO:0048240">
    <property type="term" value="P:sperm capacitation"/>
    <property type="evidence" value="ECO:0007669"/>
    <property type="project" value="InterPro"/>
</dbReference>
<organism evidence="2 3">
    <name type="scientific">Anser cygnoides</name>
    <name type="common">Swan goose</name>
    <dbReference type="NCBI Taxonomy" id="8845"/>
    <lineage>
        <taxon>Eukaryota</taxon>
        <taxon>Metazoa</taxon>
        <taxon>Chordata</taxon>
        <taxon>Craniata</taxon>
        <taxon>Vertebrata</taxon>
        <taxon>Euteleostomi</taxon>
        <taxon>Archelosauria</taxon>
        <taxon>Archosauria</taxon>
        <taxon>Dinosauria</taxon>
        <taxon>Saurischia</taxon>
        <taxon>Theropoda</taxon>
        <taxon>Coelurosauria</taxon>
        <taxon>Aves</taxon>
        <taxon>Neognathae</taxon>
        <taxon>Galloanserae</taxon>
        <taxon>Anseriformes</taxon>
        <taxon>Anatidae</taxon>
        <taxon>Anserinae</taxon>
        <taxon>Anser</taxon>
    </lineage>
</organism>
<dbReference type="GO" id="GO:0035686">
    <property type="term" value="C:sperm fibrous sheath"/>
    <property type="evidence" value="ECO:0007669"/>
    <property type="project" value="TreeGrafter"/>
</dbReference>
<dbReference type="AlphaFoldDB" id="A0A8B9DYL7"/>
<reference evidence="2" key="2">
    <citation type="submission" date="2025-09" db="UniProtKB">
        <authorList>
            <consortium name="Ensembl"/>
        </authorList>
    </citation>
    <scope>IDENTIFICATION</scope>
</reference>
<feature type="region of interest" description="Disordered" evidence="1">
    <location>
        <begin position="153"/>
        <end position="226"/>
    </location>
</feature>
<dbReference type="Proteomes" id="UP000694521">
    <property type="component" value="Unplaced"/>
</dbReference>
<sequence length="413" mass="43704">METFANLSPLCAFYFAENPTGELVRKASYHRDISLSNEPQKKEASTDTEEDQLLEDLAIEYSSKVIQCPSAVSSIAENKPSTGRDGAPSPGGPELAYVPADPEQLAAHVLGNSDSAYSVRDVATSVQTLDEDSQASEDSFALVDNAVRSQPGVQRCSSVAGEPGPSDSQADVSTDDVKQVSSALLQEEPLPFPPPPPPSLSSQGQLQAAPSGSAAEAIPTTEGCDKPMVDAGVPPFIEQFPEKIIIPFIEQTAYLLKIEQPLNAGQVSCAKTLGPPATVTGIHSMASREAGQPPPYSNVWTLYCLTDLRQGQKPPPPGQLPQVSAPIYVMREDNKRGDIPAFILVGSAVQTGQDWQALPSHAVFTQQGAGARRLTVVPVPVARPADEETDRPGVPDFISVAIPLDNAMSAKQG</sequence>
<dbReference type="PANTHER" id="PTHR15494">
    <property type="entry name" value="CALCIUM-BINDING TYROSINE PHOSPHORYLATION-REGULATED PROTEIN"/>
    <property type="match status" value="1"/>
</dbReference>
<protein>
    <recommendedName>
        <fullName evidence="4">Calcium-binding tyrosine phosphorylation-regulated protein</fullName>
    </recommendedName>
</protein>
<evidence type="ECO:0000313" key="3">
    <source>
        <dbReference type="Proteomes" id="UP000694521"/>
    </source>
</evidence>
<reference evidence="2" key="1">
    <citation type="submission" date="2025-08" db="UniProtKB">
        <authorList>
            <consortium name="Ensembl"/>
        </authorList>
    </citation>
    <scope>IDENTIFICATION</scope>
</reference>
<name>A0A8B9DYL7_ANSCY</name>
<accession>A0A8B9DYL7</accession>
<proteinExistence type="predicted"/>
<feature type="compositionally biased region" description="Low complexity" evidence="1">
    <location>
        <begin position="200"/>
        <end position="215"/>
    </location>
</feature>
<feature type="compositionally biased region" description="Pro residues" evidence="1">
    <location>
        <begin position="190"/>
        <end position="199"/>
    </location>
</feature>
<feature type="compositionally biased region" description="Polar residues" evidence="1">
    <location>
        <begin position="72"/>
        <end position="81"/>
    </location>
</feature>
<dbReference type="GO" id="GO:0005737">
    <property type="term" value="C:cytoplasm"/>
    <property type="evidence" value="ECO:0007669"/>
    <property type="project" value="TreeGrafter"/>
</dbReference>